<protein>
    <submittedName>
        <fullName evidence="1">Unnamed protein product</fullName>
    </submittedName>
</protein>
<sequence>MKEVLETFNGQCLTYTKTNFGIQHFVDQYNNASNYVVEPSSIDNISLPLYVPTYPNLTYAQGYTDTVTAFYTNYDTSVGFAYGQLLYFVVIMLLGGLYKIMRAMNLHQSLVHPAINAFRSYVTIPSIFPNGKMWRPFGVKVFTCLLPDRLDTIICFGYALLHIIFLLYPYHSSPEHFYMYKTTSAEISQYMADRAGILAFGEIPLLILFAGRNNFLAFVSGFKYSSFIHFHKMVAITMVHMAIIHSFNYVMTEMPYWSTAIKERYVACGLAATILGYFIWMLSSHPIRTRAYEVFLYTHIIMVIAFIAMCWYHCKEQGFCEYIVAACVIWASDRIARAFRMCAFGYHKAEITIVNEESFKVCVRKPSNFSSRPGQYAFVYFADPLLWFQSHPFSLLNDGEHVFFYIKVKKGITKRIFEELVANNGILWKKICIEGPYGEPSFVGKYDNVLLMTAGSGMPGIFNHALDLSWREKPQNIKLIWIHKTMEDMNFYISDLLMLKNHMEIPTTN</sequence>
<accession>A0ACB5T712</accession>
<gene>
    <name evidence="1" type="ORF">Amon02_000514700</name>
</gene>
<dbReference type="Proteomes" id="UP001165064">
    <property type="component" value="Unassembled WGS sequence"/>
</dbReference>
<evidence type="ECO:0000313" key="1">
    <source>
        <dbReference type="EMBL" id="GME81791.1"/>
    </source>
</evidence>
<organism evidence="1 2">
    <name type="scientific">Ambrosiozyma monospora</name>
    <name type="common">Yeast</name>
    <name type="synonym">Endomycopsis monosporus</name>
    <dbReference type="NCBI Taxonomy" id="43982"/>
    <lineage>
        <taxon>Eukaryota</taxon>
        <taxon>Fungi</taxon>
        <taxon>Dikarya</taxon>
        <taxon>Ascomycota</taxon>
        <taxon>Saccharomycotina</taxon>
        <taxon>Pichiomycetes</taxon>
        <taxon>Pichiales</taxon>
        <taxon>Pichiaceae</taxon>
        <taxon>Ambrosiozyma</taxon>
    </lineage>
</organism>
<name>A0ACB5T712_AMBMO</name>
<comment type="caution">
    <text evidence="1">The sequence shown here is derived from an EMBL/GenBank/DDBJ whole genome shotgun (WGS) entry which is preliminary data.</text>
</comment>
<proteinExistence type="predicted"/>
<dbReference type="EMBL" id="BSXS01003701">
    <property type="protein sequence ID" value="GME81791.1"/>
    <property type="molecule type" value="Genomic_DNA"/>
</dbReference>
<reference evidence="1" key="1">
    <citation type="submission" date="2023-04" db="EMBL/GenBank/DDBJ databases">
        <title>Ambrosiozyma monospora NBRC 10751.</title>
        <authorList>
            <person name="Ichikawa N."/>
            <person name="Sato H."/>
            <person name="Tonouchi N."/>
        </authorList>
    </citation>
    <scope>NUCLEOTIDE SEQUENCE</scope>
    <source>
        <strain evidence="1">NBRC 10751</strain>
    </source>
</reference>
<evidence type="ECO:0000313" key="2">
    <source>
        <dbReference type="Proteomes" id="UP001165064"/>
    </source>
</evidence>
<keyword evidence="2" id="KW-1185">Reference proteome</keyword>